<evidence type="ECO:0000313" key="1">
    <source>
        <dbReference type="EMBL" id="MXV53238.1"/>
    </source>
</evidence>
<gene>
    <name evidence="1" type="ORF">GS399_19910</name>
</gene>
<dbReference type="RefSeq" id="WP_160846411.1">
    <property type="nucleotide sequence ID" value="NZ_WVHT01000015.1"/>
</dbReference>
<organism evidence="1 2">
    <name type="scientific">Hufsiella arboris</name>
    <dbReference type="NCBI Taxonomy" id="2695275"/>
    <lineage>
        <taxon>Bacteria</taxon>
        <taxon>Pseudomonadati</taxon>
        <taxon>Bacteroidota</taxon>
        <taxon>Sphingobacteriia</taxon>
        <taxon>Sphingobacteriales</taxon>
        <taxon>Sphingobacteriaceae</taxon>
        <taxon>Hufsiella</taxon>
    </lineage>
</organism>
<accession>A0A7K1YGC6</accession>
<sequence length="316" mass="35323">MKRKILLPGILIASVLVVLSKGLKAQQSFESLNAYQANDQSGNSSYLPPYSINSSENKSRTNATPPWWVQRFRASVGLFIPVNNTEIEVGNQQNTFGTTINFEDNLGFSKSTATFLGNFQWRASRRSRFDLSYFHVDRNSNYTLKKDVEFGDHTYPVNADVNSFFKTNIFRFSYGYALLSHPKYELGLMLGAHIVKSDVGISATGATASLGYSDDFGFTAPLPDVGIWGGYAFTNRLAFNGEISYLSLKVNDVDGQIFSYNVVVMYEVLKNFDVALGYTGLNFNVDVDKEKLHGYLKWGYNGPSLSASYAFGKKKW</sequence>
<dbReference type="EMBL" id="WVHT01000015">
    <property type="protein sequence ID" value="MXV53238.1"/>
    <property type="molecule type" value="Genomic_DNA"/>
</dbReference>
<proteinExistence type="predicted"/>
<protein>
    <submittedName>
        <fullName evidence="1">Uncharacterized protein</fullName>
    </submittedName>
</protein>
<comment type="caution">
    <text evidence="1">The sequence shown here is derived from an EMBL/GenBank/DDBJ whole genome shotgun (WGS) entry which is preliminary data.</text>
</comment>
<name>A0A7K1YGC6_9SPHI</name>
<evidence type="ECO:0000313" key="2">
    <source>
        <dbReference type="Proteomes" id="UP000466586"/>
    </source>
</evidence>
<keyword evidence="2" id="KW-1185">Reference proteome</keyword>
<dbReference type="Proteomes" id="UP000466586">
    <property type="component" value="Unassembled WGS sequence"/>
</dbReference>
<reference evidence="1 2" key="1">
    <citation type="submission" date="2019-11" db="EMBL/GenBank/DDBJ databases">
        <title>Pedobacter sp. HMF7647 Genome sequencing and assembly.</title>
        <authorList>
            <person name="Kang H."/>
            <person name="Kim H."/>
            <person name="Joh K."/>
        </authorList>
    </citation>
    <scope>NUCLEOTIDE SEQUENCE [LARGE SCALE GENOMIC DNA]</scope>
    <source>
        <strain evidence="1 2">HMF7647</strain>
    </source>
</reference>
<dbReference type="AlphaFoldDB" id="A0A7K1YGC6"/>